<evidence type="ECO:0000313" key="2">
    <source>
        <dbReference type="Proteomes" id="UP000769157"/>
    </source>
</evidence>
<comment type="caution">
    <text evidence="1">The sequence shown here is derived from an EMBL/GenBank/DDBJ whole genome shotgun (WGS) entry which is preliminary data.</text>
</comment>
<name>A0A9P8P6E8_9ASCO</name>
<dbReference type="GeneID" id="70235517"/>
<gene>
    <name evidence="1" type="ORF">OGAPHI_003552</name>
</gene>
<evidence type="ECO:0000313" key="1">
    <source>
        <dbReference type="EMBL" id="KAH3666373.1"/>
    </source>
</evidence>
<dbReference type="AlphaFoldDB" id="A0A9P8P6E8"/>
<dbReference type="EMBL" id="JAEUBE010000262">
    <property type="protein sequence ID" value="KAH3666373.1"/>
    <property type="molecule type" value="Genomic_DNA"/>
</dbReference>
<dbReference type="RefSeq" id="XP_046061569.1">
    <property type="nucleotide sequence ID" value="XM_046204538.1"/>
</dbReference>
<reference evidence="1" key="2">
    <citation type="submission" date="2021-01" db="EMBL/GenBank/DDBJ databases">
        <authorList>
            <person name="Schikora-Tamarit M.A."/>
        </authorList>
    </citation>
    <scope>NUCLEOTIDE SEQUENCE</scope>
    <source>
        <strain evidence="1">CBS6075</strain>
    </source>
</reference>
<reference evidence="1" key="1">
    <citation type="journal article" date="2021" name="Open Biol.">
        <title>Shared evolutionary footprints suggest mitochondrial oxidative damage underlies multiple complex I losses in fungi.</title>
        <authorList>
            <person name="Schikora-Tamarit M.A."/>
            <person name="Marcet-Houben M."/>
            <person name="Nosek J."/>
            <person name="Gabaldon T."/>
        </authorList>
    </citation>
    <scope>NUCLEOTIDE SEQUENCE</scope>
    <source>
        <strain evidence="1">CBS6075</strain>
    </source>
</reference>
<sequence>MAAVSFLSFAFVEVPWNEQTPRSSIVKSKVARAPLIGAIRESSFQNSFPYILCASLICFLASLEISLERSSINSSLLKEALSACKDSASSAKSANSASTHALTCEVLAFSCLALYLMSSFGDLNFEFPWYSLAVVRIPFPGAGTDLPILSLAVDAMATIP</sequence>
<accession>A0A9P8P6E8</accession>
<dbReference type="OrthoDB" id="5148646at2759"/>
<protein>
    <submittedName>
        <fullName evidence="1">Uncharacterized protein</fullName>
    </submittedName>
</protein>
<dbReference type="Proteomes" id="UP000769157">
    <property type="component" value="Unassembled WGS sequence"/>
</dbReference>
<proteinExistence type="predicted"/>
<keyword evidence="2" id="KW-1185">Reference proteome</keyword>
<organism evidence="1 2">
    <name type="scientific">Ogataea philodendri</name>
    <dbReference type="NCBI Taxonomy" id="1378263"/>
    <lineage>
        <taxon>Eukaryota</taxon>
        <taxon>Fungi</taxon>
        <taxon>Dikarya</taxon>
        <taxon>Ascomycota</taxon>
        <taxon>Saccharomycotina</taxon>
        <taxon>Pichiomycetes</taxon>
        <taxon>Pichiales</taxon>
        <taxon>Pichiaceae</taxon>
        <taxon>Ogataea</taxon>
    </lineage>
</organism>